<accession>A0A3B0STV1</accession>
<name>A0A3B0STV1_9ZZZZ</name>
<dbReference type="EMBL" id="UOEK01000560">
    <property type="protein sequence ID" value="VAW09335.1"/>
    <property type="molecule type" value="Genomic_DNA"/>
</dbReference>
<sequence length="105" mass="11586">MSQSDLPLLPRSVREFRPLCPGCTLGRAASTDAKPCSFYDCPGLPAELEVTCDKCMFDFVANDGQPSCDHDVCETALRLRSNVPTYLAWIEILRVEQHPAAQTVV</sequence>
<gene>
    <name evidence="1" type="ORF">MNBD_ACTINO02-704</name>
</gene>
<dbReference type="AlphaFoldDB" id="A0A3B0STV1"/>
<protein>
    <submittedName>
        <fullName evidence="1">Uncharacterized protein</fullName>
    </submittedName>
</protein>
<evidence type="ECO:0000313" key="1">
    <source>
        <dbReference type="EMBL" id="VAW09335.1"/>
    </source>
</evidence>
<reference evidence="1" key="1">
    <citation type="submission" date="2018-06" db="EMBL/GenBank/DDBJ databases">
        <authorList>
            <person name="Zhirakovskaya E."/>
        </authorList>
    </citation>
    <scope>NUCLEOTIDE SEQUENCE</scope>
</reference>
<proteinExistence type="predicted"/>
<organism evidence="1">
    <name type="scientific">hydrothermal vent metagenome</name>
    <dbReference type="NCBI Taxonomy" id="652676"/>
    <lineage>
        <taxon>unclassified sequences</taxon>
        <taxon>metagenomes</taxon>
        <taxon>ecological metagenomes</taxon>
    </lineage>
</organism>